<sequence length="177" mass="19651">MFSTIPSRYRQFALDFCGTIHDWDSKIAVQWQPLPPVRFSTNTPRNGIVLTDHANGDHDGELLHPGLAVNLGSQLNMYPVLNLGWPGVPGPHYPLVAESMKELANQVYNATKAAFERLGKPYGPGMRLVPIHGHRKALLLRFDDLVLHAIVNTAPGHWQAEFSLLNMPHELSLACTS</sequence>
<gene>
    <name evidence="1" type="ORF">SISSUDRAFT_1036772</name>
</gene>
<keyword evidence="2" id="KW-1185">Reference proteome</keyword>
<dbReference type="EMBL" id="KV428217">
    <property type="protein sequence ID" value="KZT33807.1"/>
    <property type="molecule type" value="Genomic_DNA"/>
</dbReference>
<reference evidence="1 2" key="1">
    <citation type="journal article" date="2016" name="Mol. Biol. Evol.">
        <title>Comparative Genomics of Early-Diverging Mushroom-Forming Fungi Provides Insights into the Origins of Lignocellulose Decay Capabilities.</title>
        <authorList>
            <person name="Nagy L.G."/>
            <person name="Riley R."/>
            <person name="Tritt A."/>
            <person name="Adam C."/>
            <person name="Daum C."/>
            <person name="Floudas D."/>
            <person name="Sun H."/>
            <person name="Yadav J.S."/>
            <person name="Pangilinan J."/>
            <person name="Larsson K.H."/>
            <person name="Matsuura K."/>
            <person name="Barry K."/>
            <person name="Labutti K."/>
            <person name="Kuo R."/>
            <person name="Ohm R.A."/>
            <person name="Bhattacharya S.S."/>
            <person name="Shirouzu T."/>
            <person name="Yoshinaga Y."/>
            <person name="Martin F.M."/>
            <person name="Grigoriev I.V."/>
            <person name="Hibbett D.S."/>
        </authorList>
    </citation>
    <scope>NUCLEOTIDE SEQUENCE [LARGE SCALE GENOMIC DNA]</scope>
    <source>
        <strain evidence="1 2">HHB10207 ss-3</strain>
    </source>
</reference>
<evidence type="ECO:0000313" key="1">
    <source>
        <dbReference type="EMBL" id="KZT33807.1"/>
    </source>
</evidence>
<organism evidence="1 2">
    <name type="scientific">Sistotremastrum suecicum HHB10207 ss-3</name>
    <dbReference type="NCBI Taxonomy" id="1314776"/>
    <lineage>
        <taxon>Eukaryota</taxon>
        <taxon>Fungi</taxon>
        <taxon>Dikarya</taxon>
        <taxon>Basidiomycota</taxon>
        <taxon>Agaricomycotina</taxon>
        <taxon>Agaricomycetes</taxon>
        <taxon>Sistotremastrales</taxon>
        <taxon>Sistotremastraceae</taxon>
        <taxon>Sistotremastrum</taxon>
    </lineage>
</organism>
<name>A0A165Z0M4_9AGAM</name>
<dbReference type="AlphaFoldDB" id="A0A165Z0M4"/>
<accession>A0A165Z0M4</accession>
<proteinExistence type="predicted"/>
<dbReference type="Proteomes" id="UP000076798">
    <property type="component" value="Unassembled WGS sequence"/>
</dbReference>
<evidence type="ECO:0000313" key="2">
    <source>
        <dbReference type="Proteomes" id="UP000076798"/>
    </source>
</evidence>
<protein>
    <submittedName>
        <fullName evidence="1">Uncharacterized protein</fullName>
    </submittedName>
</protein>